<feature type="region of interest" description="Disordered" evidence="2">
    <location>
        <begin position="652"/>
        <end position="680"/>
    </location>
</feature>
<keyword evidence="1" id="KW-0175">Coiled coil</keyword>
<name>A0A0N4TJN9_BRUPA</name>
<feature type="compositionally biased region" description="Basic and acidic residues" evidence="2">
    <location>
        <begin position="1097"/>
        <end position="1119"/>
    </location>
</feature>
<feature type="compositionally biased region" description="Basic and acidic residues" evidence="2">
    <location>
        <begin position="658"/>
        <end position="674"/>
    </location>
</feature>
<reference evidence="5" key="1">
    <citation type="submission" date="2017-02" db="UniProtKB">
        <authorList>
            <consortium name="WormBaseParasite"/>
        </authorList>
    </citation>
    <scope>IDENTIFICATION</scope>
</reference>
<sequence length="1246" mass="145938">MGNAALKTAASWTGAYISKQISSGAIRKPPRLSTTKVLHHNAQMTPVQVIYYIIFPIVLPISGAKTSRTAKDAHTDLITIGYLWQYATNNEPFIKFLSQFGLSPEKDETHIIRIMTHKTKKWKDLLESRTDVDVELIPWSQEQTIINIHKRCDEMNLAEFTLLHDIVNTTRNNLLIIDSDRKSSDRISILVRTATKCNHCVQSAGKVFPTIYFCNNIVGYNWINKLGITCDTAMLLLPNDLRHESNVYSLMPQIFVSATEHKYHNHFYHSTQQLRAAHKTHQDARGHHVLSKHRRKHRIYTKKYKLLKLYREQQTKRKTRKEASDVLEVPIGRRKLLCKYRKSCYNTGIIPKTWNIHNILPRFMTGPYAQENCSEKGSTTEMHTRNENEEREEISEAELKLLCRYRKSCYEEIGAEIEKSALKVQTGPIFSRDIIILPATKQKSTKEIARIALAKIEEKERNAALRPIPTKVIVEKNLNKVTEKMKKRLSCKYRKSCYETGILPEIDISSDNLLQKIYHFLIRRNRQGRMQETIHKEFTDFNNNEKRIYCKYRKSCLSTGQKIAINHGQNFKYLNIFNRYDKVIPLKIRCKYRKSCYDTGTLPNLKKKIAKEETPSRVPVQTVISLYHLKTLCKYRKSCYKRKAEEQQNLNTGLLDEAETHAKDEIQQKEEEKREKKKITKSFQKEPVLKSEKTEETSVSKKMERAFETKLMKETSSKKLIKKSKVFVPVLEEKRMTAATGNEKFEGTVYKPRKKRTKEHTEETSIKPTKKIQKTVTSTAIMKEPITEKIVPEHAGSKEEKSKIEKIEKEMRIKNENIMKEKKIFVDKKDFEKELLSTMTDVQPSRVKEVQSIFLQNENITVPREVNIYDKNLSPLNIKLLCKYRKSCYENGKLQSVQIIKAPQDFQEKKDHRQLEIRCKYRKSCYETGKLPENLQENFKMTHFTKKEEEHIPKKHSLEENIPLTLRCKYRKSCYETGKLPPIKISIFGFSEIPIPNEYKNKESAEEELSTEQLKLRCKYRKSCYETGILPSYLNHTSYVVIASIKEYDSPQLKCKYRKSCYESIELDIQLDKVRKKEAQKKMQEGIVKSPHQTEPVIKHKEKEQKDKVQEKVTDEASKRTQKKKNKELQFDAKEHEYMQVELLDYSQPRQKATKLRSLSSAQKLKCKYRLKCYSSVPLHQVAEEKRIEKLRQLNIKDFRRANGAICNIYYISCRKQAGLPILERAPIGPNGRRLCRKKKKEKISD</sequence>
<evidence type="ECO:0000256" key="1">
    <source>
        <dbReference type="SAM" id="Coils"/>
    </source>
</evidence>
<gene>
    <name evidence="3" type="ORF">BPAG_LOCUS8486</name>
</gene>
<accession>A0A0N4TJN9</accession>
<dbReference type="AlphaFoldDB" id="A0A0N4TJN9"/>
<dbReference type="EMBL" id="UZAD01013135">
    <property type="protein sequence ID" value="VDN89672.1"/>
    <property type="molecule type" value="Genomic_DNA"/>
</dbReference>
<evidence type="ECO:0000313" key="4">
    <source>
        <dbReference type="Proteomes" id="UP000278627"/>
    </source>
</evidence>
<dbReference type="Proteomes" id="UP000278627">
    <property type="component" value="Unassembled WGS sequence"/>
</dbReference>
<evidence type="ECO:0000256" key="2">
    <source>
        <dbReference type="SAM" id="MobiDB-lite"/>
    </source>
</evidence>
<protein>
    <submittedName>
        <fullName evidence="5">Reverse transcriptase domain-containing protein</fullName>
    </submittedName>
</protein>
<feature type="region of interest" description="Disordered" evidence="2">
    <location>
        <begin position="752"/>
        <end position="771"/>
    </location>
</feature>
<evidence type="ECO:0000313" key="5">
    <source>
        <dbReference type="WBParaSite" id="BPAG_0000852401-mRNA-1"/>
    </source>
</evidence>
<evidence type="ECO:0000313" key="3">
    <source>
        <dbReference type="EMBL" id="VDN89672.1"/>
    </source>
</evidence>
<dbReference type="WBParaSite" id="BPAG_0000852401-mRNA-1">
    <property type="protein sequence ID" value="BPAG_0000852401-mRNA-1"/>
    <property type="gene ID" value="BPAG_0000852401"/>
</dbReference>
<reference evidence="3 4" key="2">
    <citation type="submission" date="2018-11" db="EMBL/GenBank/DDBJ databases">
        <authorList>
            <consortium name="Pathogen Informatics"/>
        </authorList>
    </citation>
    <scope>NUCLEOTIDE SEQUENCE [LARGE SCALE GENOMIC DNA]</scope>
</reference>
<proteinExistence type="predicted"/>
<keyword evidence="4" id="KW-1185">Reference proteome</keyword>
<feature type="coiled-coil region" evidence="1">
    <location>
        <begin position="797"/>
        <end position="824"/>
    </location>
</feature>
<organism evidence="5">
    <name type="scientific">Brugia pahangi</name>
    <name type="common">Filarial nematode worm</name>
    <dbReference type="NCBI Taxonomy" id="6280"/>
    <lineage>
        <taxon>Eukaryota</taxon>
        <taxon>Metazoa</taxon>
        <taxon>Ecdysozoa</taxon>
        <taxon>Nematoda</taxon>
        <taxon>Chromadorea</taxon>
        <taxon>Rhabditida</taxon>
        <taxon>Spirurina</taxon>
        <taxon>Spiruromorpha</taxon>
        <taxon>Filarioidea</taxon>
        <taxon>Onchocercidae</taxon>
        <taxon>Brugia</taxon>
    </lineage>
</organism>
<feature type="region of interest" description="Disordered" evidence="2">
    <location>
        <begin position="1083"/>
        <end position="1126"/>
    </location>
</feature>